<accession>A0AAV2P5K2</accession>
<dbReference type="EMBL" id="OZ034830">
    <property type="protein sequence ID" value="CAL1687228.1"/>
    <property type="molecule type" value="Genomic_DNA"/>
</dbReference>
<reference evidence="1" key="1">
    <citation type="submission" date="2024-04" db="EMBL/GenBank/DDBJ databases">
        <authorList>
            <consortium name="Molecular Ecology Group"/>
        </authorList>
    </citation>
    <scope>NUCLEOTIDE SEQUENCE</scope>
</reference>
<gene>
    <name evidence="1" type="ORF">LPLAT_LOCUS12465</name>
</gene>
<name>A0AAV2P5K2_9HYME</name>
<evidence type="ECO:0000313" key="2">
    <source>
        <dbReference type="Proteomes" id="UP001497644"/>
    </source>
</evidence>
<dbReference type="Proteomes" id="UP001497644">
    <property type="component" value="Chromosome 7"/>
</dbReference>
<protein>
    <submittedName>
        <fullName evidence="1">Uncharacterized protein</fullName>
    </submittedName>
</protein>
<dbReference type="AlphaFoldDB" id="A0AAV2P5K2"/>
<evidence type="ECO:0000313" key="1">
    <source>
        <dbReference type="EMBL" id="CAL1687228.1"/>
    </source>
</evidence>
<proteinExistence type="predicted"/>
<sequence length="72" mass="8539">MTVAEEPRDRARRETQLELNWSVLGRAFGRETEMVEGWRTSRIFLGFLRRRRPGERSFLTDSDEGSDFQKSM</sequence>
<organism evidence="1 2">
    <name type="scientific">Lasius platythorax</name>
    <dbReference type="NCBI Taxonomy" id="488582"/>
    <lineage>
        <taxon>Eukaryota</taxon>
        <taxon>Metazoa</taxon>
        <taxon>Ecdysozoa</taxon>
        <taxon>Arthropoda</taxon>
        <taxon>Hexapoda</taxon>
        <taxon>Insecta</taxon>
        <taxon>Pterygota</taxon>
        <taxon>Neoptera</taxon>
        <taxon>Endopterygota</taxon>
        <taxon>Hymenoptera</taxon>
        <taxon>Apocrita</taxon>
        <taxon>Aculeata</taxon>
        <taxon>Formicoidea</taxon>
        <taxon>Formicidae</taxon>
        <taxon>Formicinae</taxon>
        <taxon>Lasius</taxon>
        <taxon>Lasius</taxon>
    </lineage>
</organism>
<keyword evidence="2" id="KW-1185">Reference proteome</keyword>